<dbReference type="Gene3D" id="3.40.50.2000">
    <property type="entry name" value="Glycogen Phosphorylase B"/>
    <property type="match status" value="2"/>
</dbReference>
<proteinExistence type="predicted"/>
<name>A0A9D6QY98_9BACT</name>
<protein>
    <submittedName>
        <fullName evidence="1">Uncharacterized protein</fullName>
    </submittedName>
</protein>
<dbReference type="EMBL" id="JACQCQ010000002">
    <property type="protein sequence ID" value="MBI3627221.1"/>
    <property type="molecule type" value="Genomic_DNA"/>
</dbReference>
<evidence type="ECO:0000313" key="2">
    <source>
        <dbReference type="Proteomes" id="UP000808388"/>
    </source>
</evidence>
<dbReference type="AlphaFoldDB" id="A0A9D6QY98"/>
<evidence type="ECO:0000313" key="1">
    <source>
        <dbReference type="EMBL" id="MBI3627221.1"/>
    </source>
</evidence>
<accession>A0A9D6QY98</accession>
<sequence length="367" mass="40698">MPKKVVFCLGDGGNGEYYLALRPHLEAAGVEHEVLMDPKGAAKVLLEKRGIPFRLTEGKEDIDCKQYDHVLVGSGNKARDLIRNATENAQKAGVRVTWFCDIPHSGCEEAFRDLVPSSMAVFDGLTRDRLLKMKSALDESKIFVIGNPAFDNLPTLKKNHAVLRAAIFSSTGLRDLQDQLVVYFGSSSAQFDLVGESLEPQIEWVQKNPRVKYYCATHPADLKKDEVTALVATLGSQLITERFSNDDLTVAADMVVTDYSTLGIQSCLIGTPTVFLMGPSAQAYQEKERGAKYPVFPVLDLARGFIYQGKSYTPALGVWNIARITEALDKVLLDPDQWRLMRLAAQLPEFERMADGHAGERFIKNVL</sequence>
<gene>
    <name evidence="1" type="ORF">HY220_00515</name>
</gene>
<reference evidence="1" key="1">
    <citation type="submission" date="2020-07" db="EMBL/GenBank/DDBJ databases">
        <title>Huge and variable diversity of episymbiotic CPR bacteria and DPANN archaea in groundwater ecosystems.</title>
        <authorList>
            <person name="He C.Y."/>
            <person name="Keren R."/>
            <person name="Whittaker M."/>
            <person name="Farag I.F."/>
            <person name="Doudna J."/>
            <person name="Cate J.H.D."/>
            <person name="Banfield J.F."/>
        </authorList>
    </citation>
    <scope>NUCLEOTIDE SEQUENCE</scope>
    <source>
        <strain evidence="1">NC_groundwater_972_Pr1_S-0.2um_49_27</strain>
    </source>
</reference>
<organism evidence="1 2">
    <name type="scientific">Candidatus Sungiibacteriota bacterium</name>
    <dbReference type="NCBI Taxonomy" id="2750080"/>
    <lineage>
        <taxon>Bacteria</taxon>
        <taxon>Candidatus Sungiibacteriota</taxon>
    </lineage>
</organism>
<comment type="caution">
    <text evidence="1">The sequence shown here is derived from an EMBL/GenBank/DDBJ whole genome shotgun (WGS) entry which is preliminary data.</text>
</comment>
<dbReference type="SUPFAM" id="SSF53756">
    <property type="entry name" value="UDP-Glycosyltransferase/glycogen phosphorylase"/>
    <property type="match status" value="1"/>
</dbReference>
<dbReference type="Proteomes" id="UP000808388">
    <property type="component" value="Unassembled WGS sequence"/>
</dbReference>